<reference evidence="2" key="1">
    <citation type="submission" date="2016-10" db="EMBL/GenBank/DDBJ databases">
        <authorList>
            <person name="Varghese N."/>
            <person name="Submissions S."/>
        </authorList>
    </citation>
    <scope>NUCLEOTIDE SEQUENCE [LARGE SCALE GENOMIC DNA]</scope>
    <source>
        <strain evidence="2">CGMCC 4.2126</strain>
    </source>
</reference>
<sequence length="115" mass="12829">MIVNLRSTENDLLENAVEALFSGSNRDFESLGMGWVDAADSRIDTKLSGLGQGSPRVLAELRRFHGLRDPYSAGIPKRLNGYWKKVAEVNGLDLGDVRVQAETYWRGPPAVRAWR</sequence>
<evidence type="ECO:0000313" key="2">
    <source>
        <dbReference type="Proteomes" id="UP000199111"/>
    </source>
</evidence>
<proteinExistence type="predicted"/>
<dbReference type="EMBL" id="FOQY01000068">
    <property type="protein sequence ID" value="SFL19364.1"/>
    <property type="molecule type" value="Genomic_DNA"/>
</dbReference>
<dbReference type="Proteomes" id="UP000199111">
    <property type="component" value="Unassembled WGS sequence"/>
</dbReference>
<evidence type="ECO:0000313" key="1">
    <source>
        <dbReference type="EMBL" id="SFL19364.1"/>
    </source>
</evidence>
<gene>
    <name evidence="1" type="ORF">SAMN05216275_1687</name>
</gene>
<accession>A0A1I4FN84</accession>
<protein>
    <submittedName>
        <fullName evidence="1">Uncharacterized protein</fullName>
    </submittedName>
</protein>
<dbReference type="AlphaFoldDB" id="A0A1I4FN84"/>
<name>A0A1I4FN84_9ACTN</name>
<organism evidence="1 2">
    <name type="scientific">Streptosporangium canum</name>
    <dbReference type="NCBI Taxonomy" id="324952"/>
    <lineage>
        <taxon>Bacteria</taxon>
        <taxon>Bacillati</taxon>
        <taxon>Actinomycetota</taxon>
        <taxon>Actinomycetes</taxon>
        <taxon>Streptosporangiales</taxon>
        <taxon>Streptosporangiaceae</taxon>
        <taxon>Streptosporangium</taxon>
    </lineage>
</organism>
<keyword evidence="2" id="KW-1185">Reference proteome</keyword>